<evidence type="ECO:0000259" key="3">
    <source>
        <dbReference type="PROSITE" id="PS51186"/>
    </source>
</evidence>
<dbReference type="InterPro" id="IPR000182">
    <property type="entry name" value="GNAT_dom"/>
</dbReference>
<dbReference type="Proteomes" id="UP000193827">
    <property type="component" value="Unassembled WGS sequence"/>
</dbReference>
<dbReference type="GO" id="GO:0016747">
    <property type="term" value="F:acyltransferase activity, transferring groups other than amino-acyl groups"/>
    <property type="evidence" value="ECO:0007669"/>
    <property type="project" value="InterPro"/>
</dbReference>
<keyword evidence="2" id="KW-0012">Acyltransferase</keyword>
<evidence type="ECO:0000313" key="4">
    <source>
        <dbReference type="EMBL" id="SLN23614.1"/>
    </source>
</evidence>
<dbReference type="AlphaFoldDB" id="A0A1Y5RRB9"/>
<gene>
    <name evidence="4" type="ORF">PEL8287_01063</name>
</gene>
<dbReference type="InterPro" id="IPR016181">
    <property type="entry name" value="Acyl_CoA_acyltransferase"/>
</dbReference>
<keyword evidence="1 4" id="KW-0808">Transferase</keyword>
<dbReference type="InterPro" id="IPR050832">
    <property type="entry name" value="Bact_Acetyltransf"/>
</dbReference>
<dbReference type="SUPFAM" id="SSF55729">
    <property type="entry name" value="Acyl-CoA N-acyltransferases (Nat)"/>
    <property type="match status" value="1"/>
</dbReference>
<feature type="domain" description="N-acetyltransferase" evidence="3">
    <location>
        <begin position="15"/>
        <end position="205"/>
    </location>
</feature>
<proteinExistence type="predicted"/>
<dbReference type="OrthoDB" id="7830428at2"/>
<dbReference type="Pfam" id="PF00583">
    <property type="entry name" value="Acetyltransf_1"/>
    <property type="match status" value="1"/>
</dbReference>
<evidence type="ECO:0000313" key="5">
    <source>
        <dbReference type="Proteomes" id="UP000193827"/>
    </source>
</evidence>
<evidence type="ECO:0000256" key="2">
    <source>
        <dbReference type="ARBA" id="ARBA00023315"/>
    </source>
</evidence>
<organism evidence="4 5">
    <name type="scientific">Roseovarius litorisediminis</name>
    <dbReference type="NCBI Taxonomy" id="1312363"/>
    <lineage>
        <taxon>Bacteria</taxon>
        <taxon>Pseudomonadati</taxon>
        <taxon>Pseudomonadota</taxon>
        <taxon>Alphaproteobacteria</taxon>
        <taxon>Rhodobacterales</taxon>
        <taxon>Roseobacteraceae</taxon>
        <taxon>Roseovarius</taxon>
    </lineage>
</organism>
<reference evidence="4 5" key="1">
    <citation type="submission" date="2017-03" db="EMBL/GenBank/DDBJ databases">
        <authorList>
            <person name="Afonso C.L."/>
            <person name="Miller P.J."/>
            <person name="Scott M.A."/>
            <person name="Spackman E."/>
            <person name="Goraichik I."/>
            <person name="Dimitrov K.M."/>
            <person name="Suarez D.L."/>
            <person name="Swayne D.E."/>
        </authorList>
    </citation>
    <scope>NUCLEOTIDE SEQUENCE [LARGE SCALE GENOMIC DNA]</scope>
    <source>
        <strain evidence="4 5">CECT 8287</strain>
    </source>
</reference>
<keyword evidence="5" id="KW-1185">Reference proteome</keyword>
<dbReference type="RefSeq" id="WP_085891293.1">
    <property type="nucleotide sequence ID" value="NZ_FWFL01000002.1"/>
</dbReference>
<dbReference type="PROSITE" id="PS51186">
    <property type="entry name" value="GNAT"/>
    <property type="match status" value="1"/>
</dbReference>
<dbReference type="EMBL" id="FWFL01000002">
    <property type="protein sequence ID" value="SLN23614.1"/>
    <property type="molecule type" value="Genomic_DNA"/>
</dbReference>
<accession>A0A1Y5RRB9</accession>
<sequence length="214" mass="23568">MQVSIKAGQPDHASERIAELIWSTDPVLMNFMFGDISAFRRATAREWPSDAGLICYKQAFVAEANDEIVGLCIGHTTEEYGPNFEAAQRIQSAALRAAEGWHIREALDWMDRLFPAPRDESFYILELAVSENAQGLGLGRKLLGKAVERARQLQCKRLALDVAADNPAVDFYLQLGLEVEIETRVPCLADGFGIGAHLHMSAPLGKLATSLKDI</sequence>
<name>A0A1Y5RRB9_9RHOB</name>
<protein>
    <submittedName>
        <fullName evidence="4">Acetyltransferase (GNAT) family protein</fullName>
    </submittedName>
</protein>
<evidence type="ECO:0000256" key="1">
    <source>
        <dbReference type="ARBA" id="ARBA00022679"/>
    </source>
</evidence>
<dbReference type="PANTHER" id="PTHR43877">
    <property type="entry name" value="AMINOALKYLPHOSPHONATE N-ACETYLTRANSFERASE-RELATED-RELATED"/>
    <property type="match status" value="1"/>
</dbReference>
<dbReference type="Gene3D" id="3.40.630.30">
    <property type="match status" value="1"/>
</dbReference>